<dbReference type="Pfam" id="PF00078">
    <property type="entry name" value="RVT_1"/>
    <property type="match status" value="1"/>
</dbReference>
<evidence type="ECO:0000256" key="5">
    <source>
        <dbReference type="ARBA" id="ARBA00022759"/>
    </source>
</evidence>
<dbReference type="Pfam" id="PF17921">
    <property type="entry name" value="Integrase_H2C2"/>
    <property type="match status" value="1"/>
</dbReference>
<dbReference type="InterPro" id="IPR043128">
    <property type="entry name" value="Rev_trsase/Diguanyl_cyclase"/>
</dbReference>
<evidence type="ECO:0000256" key="6">
    <source>
        <dbReference type="ARBA" id="ARBA00022801"/>
    </source>
</evidence>
<dbReference type="InterPro" id="IPR050951">
    <property type="entry name" value="Retrovirus_Pol_polyprotein"/>
</dbReference>
<dbReference type="InterPro" id="IPR036397">
    <property type="entry name" value="RNaseH_sf"/>
</dbReference>
<dbReference type="InterPro" id="IPR041373">
    <property type="entry name" value="RT_RNaseH"/>
</dbReference>
<dbReference type="PANTHER" id="PTHR37984:SF12">
    <property type="entry name" value="RIBONUCLEASE H"/>
    <property type="match status" value="1"/>
</dbReference>
<dbReference type="FunFam" id="1.10.340.70:FF:000003">
    <property type="entry name" value="Protein CBG25708"/>
    <property type="match status" value="1"/>
</dbReference>
<evidence type="ECO:0000313" key="12">
    <source>
        <dbReference type="Proteomes" id="UP000789524"/>
    </source>
</evidence>
<feature type="region of interest" description="Disordered" evidence="8">
    <location>
        <begin position="1226"/>
        <end position="1251"/>
    </location>
</feature>
<dbReference type="CDD" id="cd09274">
    <property type="entry name" value="RNase_HI_RT_Ty3"/>
    <property type="match status" value="1"/>
</dbReference>
<dbReference type="SUPFAM" id="SSF50630">
    <property type="entry name" value="Acid proteases"/>
    <property type="match status" value="1"/>
</dbReference>
<dbReference type="GO" id="GO:0003964">
    <property type="term" value="F:RNA-directed DNA polymerase activity"/>
    <property type="evidence" value="ECO:0007669"/>
    <property type="project" value="UniProtKB-KW"/>
</dbReference>
<dbReference type="Proteomes" id="UP000789524">
    <property type="component" value="Unassembled WGS sequence"/>
</dbReference>
<keyword evidence="2" id="KW-0808">Transferase</keyword>
<keyword evidence="12" id="KW-1185">Reference proteome</keyword>
<dbReference type="GO" id="GO:0042575">
    <property type="term" value="C:DNA polymerase complex"/>
    <property type="evidence" value="ECO:0007669"/>
    <property type="project" value="UniProtKB-ARBA"/>
</dbReference>
<dbReference type="CDD" id="cd01647">
    <property type="entry name" value="RT_LTR"/>
    <property type="match status" value="1"/>
</dbReference>
<dbReference type="Gene3D" id="1.10.340.70">
    <property type="match status" value="1"/>
</dbReference>
<comment type="caution">
    <text evidence="11">The sequence shown here is derived from an EMBL/GenBank/DDBJ whole genome shotgun (WGS) entry which is preliminary data.</text>
</comment>
<dbReference type="InterPro" id="IPR041588">
    <property type="entry name" value="Integrase_H2C2"/>
</dbReference>
<dbReference type="Gene3D" id="3.10.20.370">
    <property type="match status" value="1"/>
</dbReference>
<proteinExistence type="predicted"/>
<feature type="compositionally biased region" description="Basic and acidic residues" evidence="8">
    <location>
        <begin position="1238"/>
        <end position="1247"/>
    </location>
</feature>
<dbReference type="EC" id="2.7.7.49" evidence="1"/>
<protein>
    <recommendedName>
        <fullName evidence="1">RNA-directed DNA polymerase</fullName>
        <ecNumber evidence="1">2.7.7.49</ecNumber>
    </recommendedName>
</protein>
<keyword evidence="3" id="KW-0548">Nucleotidyltransferase</keyword>
<dbReference type="Gene3D" id="3.30.420.10">
    <property type="entry name" value="Ribonuclease H-like superfamily/Ribonuclease H"/>
    <property type="match status" value="1"/>
</dbReference>
<dbReference type="FunFam" id="3.30.70.270:FF:000026">
    <property type="entry name" value="Transposon Ty3-G Gag-Pol polyprotein"/>
    <property type="match status" value="1"/>
</dbReference>
<dbReference type="Gene3D" id="2.40.70.10">
    <property type="entry name" value="Acid Proteases"/>
    <property type="match status" value="1"/>
</dbReference>
<keyword evidence="7" id="KW-0695">RNA-directed DNA polymerase</keyword>
<evidence type="ECO:0000256" key="8">
    <source>
        <dbReference type="SAM" id="MobiDB-lite"/>
    </source>
</evidence>
<dbReference type="PANTHER" id="PTHR37984">
    <property type="entry name" value="PROTEIN CBG26694"/>
    <property type="match status" value="1"/>
</dbReference>
<dbReference type="FunFam" id="3.10.20.370:FF:000001">
    <property type="entry name" value="Retrovirus-related Pol polyprotein from transposon 17.6-like protein"/>
    <property type="match status" value="1"/>
</dbReference>
<feature type="domain" description="Reverse transcriptase" evidence="9">
    <location>
        <begin position="440"/>
        <end position="618"/>
    </location>
</feature>
<dbReference type="InterPro" id="IPR012337">
    <property type="entry name" value="RNaseH-like_sf"/>
</dbReference>
<name>A0A8J2QJT9_9NEOP</name>
<organism evidence="11 12">
    <name type="scientific">Danaus chrysippus</name>
    <name type="common">African queen</name>
    <dbReference type="NCBI Taxonomy" id="151541"/>
    <lineage>
        <taxon>Eukaryota</taxon>
        <taxon>Metazoa</taxon>
        <taxon>Ecdysozoa</taxon>
        <taxon>Arthropoda</taxon>
        <taxon>Hexapoda</taxon>
        <taxon>Insecta</taxon>
        <taxon>Pterygota</taxon>
        <taxon>Neoptera</taxon>
        <taxon>Endopterygota</taxon>
        <taxon>Lepidoptera</taxon>
        <taxon>Glossata</taxon>
        <taxon>Ditrysia</taxon>
        <taxon>Papilionoidea</taxon>
        <taxon>Nymphalidae</taxon>
        <taxon>Danainae</taxon>
        <taxon>Danaini</taxon>
        <taxon>Danaina</taxon>
        <taxon>Danaus</taxon>
        <taxon>Anosia</taxon>
    </lineage>
</organism>
<dbReference type="PROSITE" id="PS50994">
    <property type="entry name" value="INTEGRASE"/>
    <property type="match status" value="1"/>
</dbReference>
<dbReference type="GO" id="GO:0015074">
    <property type="term" value="P:DNA integration"/>
    <property type="evidence" value="ECO:0007669"/>
    <property type="project" value="InterPro"/>
</dbReference>
<dbReference type="Pfam" id="PF00665">
    <property type="entry name" value="rve"/>
    <property type="match status" value="1"/>
</dbReference>
<dbReference type="Gene3D" id="3.30.70.270">
    <property type="match status" value="2"/>
</dbReference>
<evidence type="ECO:0000256" key="1">
    <source>
        <dbReference type="ARBA" id="ARBA00012493"/>
    </source>
</evidence>
<dbReference type="SUPFAM" id="SSF56672">
    <property type="entry name" value="DNA/RNA polymerases"/>
    <property type="match status" value="1"/>
</dbReference>
<dbReference type="InterPro" id="IPR001584">
    <property type="entry name" value="Integrase_cat-core"/>
</dbReference>
<dbReference type="InterPro" id="IPR021109">
    <property type="entry name" value="Peptidase_aspartic_dom_sf"/>
</dbReference>
<dbReference type="Pfam" id="PF17917">
    <property type="entry name" value="RT_RNaseH"/>
    <property type="match status" value="1"/>
</dbReference>
<dbReference type="EMBL" id="CAKASE010000047">
    <property type="protein sequence ID" value="CAG9562247.1"/>
    <property type="molecule type" value="Genomic_DNA"/>
</dbReference>
<dbReference type="OrthoDB" id="5978043at2759"/>
<dbReference type="Gene3D" id="3.10.10.10">
    <property type="entry name" value="HIV Type 1 Reverse Transcriptase, subunit A, domain 1"/>
    <property type="match status" value="1"/>
</dbReference>
<evidence type="ECO:0000256" key="3">
    <source>
        <dbReference type="ARBA" id="ARBA00022695"/>
    </source>
</evidence>
<gene>
    <name evidence="11" type="ORF">DCHRY22_LOCUS3613</name>
</gene>
<dbReference type="PROSITE" id="PS50878">
    <property type="entry name" value="RT_POL"/>
    <property type="match status" value="1"/>
</dbReference>
<dbReference type="GO" id="GO:0003676">
    <property type="term" value="F:nucleic acid binding"/>
    <property type="evidence" value="ECO:0007669"/>
    <property type="project" value="InterPro"/>
</dbReference>
<dbReference type="SUPFAM" id="SSF53098">
    <property type="entry name" value="Ribonuclease H-like"/>
    <property type="match status" value="1"/>
</dbReference>
<accession>A0A8J2QJT9</accession>
<feature type="domain" description="Integrase catalytic" evidence="10">
    <location>
        <begin position="988"/>
        <end position="1102"/>
    </location>
</feature>
<evidence type="ECO:0000313" key="11">
    <source>
        <dbReference type="EMBL" id="CAG9562247.1"/>
    </source>
</evidence>
<sequence length="1303" mass="148351">MQSDNWDNYIERLKYCFEANGITEDAVQRANFYTVCGSQVYETLLALITPRKSKEVTFSEVVCILTKHFSPKPNEISVSYQFYKCDQELSESVSAYIARVRKLSAGCNFTDLERMLRDRLVCGMTDKKLQYELLKKDNLRYEHVVEAMLSSESAGRDVRMMNATGSYIHKDVSSSIEMTSSQAPYEPMDVNAMQLRRSYNTTRLCYRCGDRHGGECRFINAICHYCKKRGHIEKICTSKKKSTNKVNYADNEDHIQLNGIYSLKSSFTRIPAYCITLLLNGVPVTMEVDSGAAYSIINEQTWRKLKNSSVLKVLSNKLCTWNSSPVDVMGQTLVRVQYKDIKCNLNIVVARGVGPNLIGRNWFKELGITLNINLIDLDVTGVDKVISRYSNVFKDGLGTYRGNPVEIQLKPSCCPKFLKARPVPYALKDRIEKEIDRLVEEGVLRPVSFSDWATPVVPIVKRNGDIRLCGDYRSTVNQATESDTYPMPTASEVFATIAGGCYYSTLDLERAYTQVVVTDSTSKLLTLNTCKGLYSVHRLAFGVKASPGIFQRLMTALLAGIKGVAILIDDIIISGYTLEQMTERLDQVLYRIEKSGLRLNKDKCKFAKKRVEFLGFIIDADGIHPAPSKVESIINTPEPKNVQQLQAFLGLYNFYERFIPHKATVLEPLHRLLEKAKEWQWTEREQHSFNIAKRLLSSELTLVHYDLNKPLILTCDSSEYGVGAVLSHIMKDGAEHPVAMGSRTLHVHERRYSQLDKEATAISFGINKFHNYLMGRSFTIVTDHKPLVSIFDSKKPMPTVLSPRLTRIALILSSYSYNIVYKPGKEIGNADGLSRWPQPVPEEPEQQLYDVLLMAETPSEFPVDVDLIATATKKDRVLSRVCHYILVGWPSKVYDKDLHSYWLHRSELSLHEDCVLLGCRVVIPPELREHVLRALHRVHSGIVQTKVLARSYVWWPQLNADIESLVSRCDKCLENRHMPPKISCEWVTPTKPWSRIHVDFAGPFQNKIFLIIVDAYSRWPEVFIVNNMNSSTIIRHLRNVFATHGLCETLVSDNGTSFVSSEMKNFLMSNKIRHVTTAPYHPATNGLAERMVQTVKDKLRKMEGICWDVKIPNMLLGLRVTPCTATNKSPGELLMNRRLHTLLDTIHPDNRQEQKRREQIVNNSQKYPRKIDIQKKIMYRNFNNGPRWLPGIIRNRRGASNFEVETQDGTLVNRHIDQLIQSNQSDVIVTNDGEGEEKDERGEKSDGSEDIIQVPDEEQWATMLGIPPQSEVTYGGGKVKTKINNNHSKSPYDRPNVPTNYLN</sequence>
<keyword evidence="4" id="KW-0540">Nuclease</keyword>
<evidence type="ECO:0000256" key="7">
    <source>
        <dbReference type="ARBA" id="ARBA00022918"/>
    </source>
</evidence>
<evidence type="ECO:0000256" key="4">
    <source>
        <dbReference type="ARBA" id="ARBA00022722"/>
    </source>
</evidence>
<dbReference type="GO" id="GO:0016787">
    <property type="term" value="F:hydrolase activity"/>
    <property type="evidence" value="ECO:0007669"/>
    <property type="project" value="UniProtKB-KW"/>
</dbReference>
<reference evidence="11" key="1">
    <citation type="submission" date="2021-09" db="EMBL/GenBank/DDBJ databases">
        <authorList>
            <person name="Martin H S."/>
        </authorList>
    </citation>
    <scope>NUCLEOTIDE SEQUENCE</scope>
</reference>
<dbReference type="GO" id="GO:0004519">
    <property type="term" value="F:endonuclease activity"/>
    <property type="evidence" value="ECO:0007669"/>
    <property type="project" value="UniProtKB-KW"/>
</dbReference>
<keyword evidence="6" id="KW-0378">Hydrolase</keyword>
<evidence type="ECO:0000256" key="2">
    <source>
        <dbReference type="ARBA" id="ARBA00022679"/>
    </source>
</evidence>
<evidence type="ECO:0000259" key="9">
    <source>
        <dbReference type="PROSITE" id="PS50878"/>
    </source>
</evidence>
<dbReference type="InterPro" id="IPR043502">
    <property type="entry name" value="DNA/RNA_pol_sf"/>
</dbReference>
<feature type="region of interest" description="Disordered" evidence="8">
    <location>
        <begin position="1267"/>
        <end position="1303"/>
    </location>
</feature>
<keyword evidence="5" id="KW-0255">Endonuclease</keyword>
<dbReference type="FunFam" id="3.30.420.10:FF:000063">
    <property type="entry name" value="Retrovirus-related Pol polyprotein from transposon 297-like Protein"/>
    <property type="match status" value="1"/>
</dbReference>
<evidence type="ECO:0000259" key="10">
    <source>
        <dbReference type="PROSITE" id="PS50994"/>
    </source>
</evidence>
<dbReference type="InterPro" id="IPR000477">
    <property type="entry name" value="RT_dom"/>
</dbReference>